<dbReference type="AlphaFoldDB" id="A0AAV7R300"/>
<name>A0AAV7R300_PLEWA</name>
<feature type="coiled-coil region" evidence="1">
    <location>
        <begin position="56"/>
        <end position="83"/>
    </location>
</feature>
<keyword evidence="1" id="KW-0175">Coiled coil</keyword>
<evidence type="ECO:0000313" key="2">
    <source>
        <dbReference type="EMBL" id="KAJ1145706.1"/>
    </source>
</evidence>
<evidence type="ECO:0000256" key="1">
    <source>
        <dbReference type="SAM" id="Coils"/>
    </source>
</evidence>
<dbReference type="Proteomes" id="UP001066276">
    <property type="component" value="Chromosome 6"/>
</dbReference>
<comment type="caution">
    <text evidence="2">The sequence shown here is derived from an EMBL/GenBank/DDBJ whole genome shotgun (WGS) entry which is preliminary data.</text>
</comment>
<reference evidence="2" key="1">
    <citation type="journal article" date="2022" name="bioRxiv">
        <title>Sequencing and chromosome-scale assembly of the giantPleurodeles waltlgenome.</title>
        <authorList>
            <person name="Brown T."/>
            <person name="Elewa A."/>
            <person name="Iarovenko S."/>
            <person name="Subramanian E."/>
            <person name="Araus A.J."/>
            <person name="Petzold A."/>
            <person name="Susuki M."/>
            <person name="Suzuki K.-i.T."/>
            <person name="Hayashi T."/>
            <person name="Toyoda A."/>
            <person name="Oliveira C."/>
            <person name="Osipova E."/>
            <person name="Leigh N.D."/>
            <person name="Simon A."/>
            <person name="Yun M.H."/>
        </authorList>
    </citation>
    <scope>NUCLEOTIDE SEQUENCE</scope>
    <source>
        <strain evidence="2">20211129_DDA</strain>
        <tissue evidence="2">Liver</tissue>
    </source>
</reference>
<gene>
    <name evidence="2" type="ORF">NDU88_011991</name>
</gene>
<protein>
    <submittedName>
        <fullName evidence="2">Uncharacterized protein</fullName>
    </submittedName>
</protein>
<organism evidence="2 3">
    <name type="scientific">Pleurodeles waltl</name>
    <name type="common">Iberian ribbed newt</name>
    <dbReference type="NCBI Taxonomy" id="8319"/>
    <lineage>
        <taxon>Eukaryota</taxon>
        <taxon>Metazoa</taxon>
        <taxon>Chordata</taxon>
        <taxon>Craniata</taxon>
        <taxon>Vertebrata</taxon>
        <taxon>Euteleostomi</taxon>
        <taxon>Amphibia</taxon>
        <taxon>Batrachia</taxon>
        <taxon>Caudata</taxon>
        <taxon>Salamandroidea</taxon>
        <taxon>Salamandridae</taxon>
        <taxon>Pleurodelinae</taxon>
        <taxon>Pleurodeles</taxon>
    </lineage>
</organism>
<keyword evidence="3" id="KW-1185">Reference proteome</keyword>
<accession>A0AAV7R300</accession>
<proteinExistence type="predicted"/>
<evidence type="ECO:0000313" key="3">
    <source>
        <dbReference type="Proteomes" id="UP001066276"/>
    </source>
</evidence>
<dbReference type="EMBL" id="JANPWB010000010">
    <property type="protein sequence ID" value="KAJ1145706.1"/>
    <property type="molecule type" value="Genomic_DNA"/>
</dbReference>
<sequence length="140" mass="16186">MWLDVLGDHEYRNDIQEVLAGYFSENWTTAQSRSLEWEALKVVTRGESLAKTYGIWKKLDRELEQQEDALNAIQRQIDNEDMLENESRVVHGRIGKWPRVHMDVLKLGLLNGGLGLPDLFLYYAACWLPYAALWCDDGSN</sequence>